<dbReference type="Proteomes" id="UP000249829">
    <property type="component" value="Unassembled WGS sequence"/>
</dbReference>
<protein>
    <submittedName>
        <fullName evidence="2">O-methyltransferase</fullName>
    </submittedName>
</protein>
<reference evidence="2 3" key="1">
    <citation type="submission" date="2018-02" db="EMBL/GenBank/DDBJ databases">
        <title>The genomes of Aspergillus section Nigri reveals drivers in fungal speciation.</title>
        <authorList>
            <consortium name="DOE Joint Genome Institute"/>
            <person name="Vesth T.C."/>
            <person name="Nybo J."/>
            <person name="Theobald S."/>
            <person name="Brandl J."/>
            <person name="Frisvad J.C."/>
            <person name="Nielsen K.F."/>
            <person name="Lyhne E.K."/>
            <person name="Kogle M.E."/>
            <person name="Kuo A."/>
            <person name="Riley R."/>
            <person name="Clum A."/>
            <person name="Nolan M."/>
            <person name="Lipzen A."/>
            <person name="Salamov A."/>
            <person name="Henrissat B."/>
            <person name="Wiebenga A."/>
            <person name="De vries R.P."/>
            <person name="Grigoriev I.V."/>
            <person name="Mortensen U.H."/>
            <person name="Andersen M.R."/>
            <person name="Baker S.E."/>
        </authorList>
    </citation>
    <scope>NUCLEOTIDE SEQUENCE [LARGE SCALE GENOMIC DNA]</scope>
    <source>
        <strain evidence="2 3">CBS 115571</strain>
    </source>
</reference>
<organism evidence="2 3">
    <name type="scientific">Aspergillus violaceofuscus (strain CBS 115571)</name>
    <dbReference type="NCBI Taxonomy" id="1450538"/>
    <lineage>
        <taxon>Eukaryota</taxon>
        <taxon>Fungi</taxon>
        <taxon>Dikarya</taxon>
        <taxon>Ascomycota</taxon>
        <taxon>Pezizomycotina</taxon>
        <taxon>Eurotiomycetes</taxon>
        <taxon>Eurotiomycetidae</taxon>
        <taxon>Eurotiales</taxon>
        <taxon>Aspergillaceae</taxon>
        <taxon>Aspergillus</taxon>
    </lineage>
</organism>
<dbReference type="InterPro" id="IPR019268">
    <property type="entry name" value="DUF2278"/>
</dbReference>
<gene>
    <name evidence="2" type="ORF">BO99DRAFT_422831</name>
</gene>
<feature type="region of interest" description="Disordered" evidence="1">
    <location>
        <begin position="27"/>
        <end position="62"/>
    </location>
</feature>
<evidence type="ECO:0000256" key="1">
    <source>
        <dbReference type="SAM" id="MobiDB-lite"/>
    </source>
</evidence>
<feature type="compositionally biased region" description="Basic and acidic residues" evidence="1">
    <location>
        <begin position="32"/>
        <end position="46"/>
    </location>
</feature>
<feature type="compositionally biased region" description="Basic residues" evidence="1">
    <location>
        <begin position="47"/>
        <end position="56"/>
    </location>
</feature>
<dbReference type="GO" id="GO:0032259">
    <property type="term" value="P:methylation"/>
    <property type="evidence" value="ECO:0007669"/>
    <property type="project" value="UniProtKB-KW"/>
</dbReference>
<proteinExistence type="predicted"/>
<evidence type="ECO:0000313" key="3">
    <source>
        <dbReference type="Proteomes" id="UP000249829"/>
    </source>
</evidence>
<name>A0A2V5H9R9_ASPV1</name>
<sequence>MARIQRVKAVPVHYEFEDRYEDPESPHLSLYYHDDKANPPEFDPDHRHNHRGRPRNPNRPAEIPGLFRAAINIKSRDDETRLAYFVRHDFVNHPIAEKLANLAFGFHPIAQVDELDGKGLDYIRGSLFPSQKGRVLPHDIPGANNDLIDVLKPEVKKAIQAEATIFVFGSMFNTRNGIHNVHMNQGNIEDFEQDDGVFQDGGLLIKYHDHWTGVFLAFASQAVRTDDTDGHALRNPLVTWADVKSVTLANLTNHRVSLASWRFHNSVGQTQDLPRHAALDSQAIQKFEVPNCPLSNTGDTITLLNEKGLRVDGVSYGWKQGQQEGRPIIFV</sequence>
<dbReference type="GO" id="GO:0008168">
    <property type="term" value="F:methyltransferase activity"/>
    <property type="evidence" value="ECO:0007669"/>
    <property type="project" value="UniProtKB-KW"/>
</dbReference>
<keyword evidence="2" id="KW-0808">Transferase</keyword>
<dbReference type="OMA" id="SRLAYWV"/>
<accession>A0A2V5H9R9</accession>
<dbReference type="EMBL" id="KZ825139">
    <property type="protein sequence ID" value="PYI18982.1"/>
    <property type="molecule type" value="Genomic_DNA"/>
</dbReference>
<dbReference type="STRING" id="1450538.A0A2V5H9R9"/>
<keyword evidence="2" id="KW-0489">Methyltransferase</keyword>
<keyword evidence="3" id="KW-1185">Reference proteome</keyword>
<evidence type="ECO:0000313" key="2">
    <source>
        <dbReference type="EMBL" id="PYI18982.1"/>
    </source>
</evidence>
<dbReference type="Pfam" id="PF10042">
    <property type="entry name" value="DUF2278"/>
    <property type="match status" value="1"/>
</dbReference>
<dbReference type="AlphaFoldDB" id="A0A2V5H9R9"/>